<protein>
    <submittedName>
        <fullName evidence="1">Uncharacterized protein</fullName>
    </submittedName>
</protein>
<gene>
    <name evidence="1" type="ORF">HNQ46_001016</name>
</gene>
<dbReference type="RefSeq" id="WP_183683562.1">
    <property type="nucleotide sequence ID" value="NZ_JACHHH010000004.1"/>
</dbReference>
<accession>A0A7W9W2L7</accession>
<organism evidence="1 2">
    <name type="scientific">Oribacterium sinus</name>
    <dbReference type="NCBI Taxonomy" id="237576"/>
    <lineage>
        <taxon>Bacteria</taxon>
        <taxon>Bacillati</taxon>
        <taxon>Bacillota</taxon>
        <taxon>Clostridia</taxon>
        <taxon>Lachnospirales</taxon>
        <taxon>Lachnospiraceae</taxon>
        <taxon>Oribacterium</taxon>
    </lineage>
</organism>
<comment type="caution">
    <text evidence="1">The sequence shown here is derived from an EMBL/GenBank/DDBJ whole genome shotgun (WGS) entry which is preliminary data.</text>
</comment>
<dbReference type="Proteomes" id="UP000522163">
    <property type="component" value="Unassembled WGS sequence"/>
</dbReference>
<dbReference type="EMBL" id="JACHHH010000004">
    <property type="protein sequence ID" value="MBB6041044.1"/>
    <property type="molecule type" value="Genomic_DNA"/>
</dbReference>
<evidence type="ECO:0000313" key="1">
    <source>
        <dbReference type="EMBL" id="MBB6041044.1"/>
    </source>
</evidence>
<evidence type="ECO:0000313" key="2">
    <source>
        <dbReference type="Proteomes" id="UP000522163"/>
    </source>
</evidence>
<reference evidence="1 2" key="1">
    <citation type="submission" date="2020-08" db="EMBL/GenBank/DDBJ databases">
        <title>Genomic Encyclopedia of Type Strains, Phase IV (KMG-IV): sequencing the most valuable type-strain genomes for metagenomic binning, comparative biology and taxonomic classification.</title>
        <authorList>
            <person name="Goeker M."/>
        </authorList>
    </citation>
    <scope>NUCLEOTIDE SEQUENCE [LARGE SCALE GENOMIC DNA]</scope>
    <source>
        <strain evidence="1 2">DSM 17245</strain>
    </source>
</reference>
<sequence length="100" mass="11780">MFQSLMDIREDTPQDILNSLVEIANKAFDNRSGKVENTSKMPYRLIYRGEDNLFSCLQLGMLALEKQSYFLDYVISWKWIDEENPSENEDILKEIRTPIN</sequence>
<dbReference type="AlphaFoldDB" id="A0A7W9W2L7"/>
<dbReference type="GeneID" id="85014570"/>
<proteinExistence type="predicted"/>
<name>A0A7W9W2L7_9FIRM</name>